<evidence type="ECO:0000256" key="2">
    <source>
        <dbReference type="ARBA" id="ARBA00022679"/>
    </source>
</evidence>
<keyword evidence="2" id="KW-0808">Transferase</keyword>
<evidence type="ECO:0000313" key="3">
    <source>
        <dbReference type="EMBL" id="NHO53347.1"/>
    </source>
</evidence>
<evidence type="ECO:0000313" key="4">
    <source>
        <dbReference type="Proteomes" id="UP000597459"/>
    </source>
</evidence>
<sequence>MHSDDKAQTFAREVDGYSFPVVNVMGLPLLDIPREEIVRILVDLVRAGKGARVINANAHCVTLSQRLPWLRMLFRQAEIAFCDGAGVQLASRFLTGRSLHRTTPPEWVGNVLEALGKEASVFWLGGADGVVQEAAEAFSVKYGCRTAGCQHGFFDATAGSPESEAVIEAIVKARPSVLLLNMGMPRQERWLWDNWNRLPPVVAITAGALVDHAAGRVSRPPMWVANAGLEWLVRLSREPQRLWKRYLLGLPLFGLYVLRWKLGMLLGRKAR</sequence>
<dbReference type="Proteomes" id="UP000597459">
    <property type="component" value="Unassembled WGS sequence"/>
</dbReference>
<protein>
    <submittedName>
        <fullName evidence="3">WecB/TagA/CpsF family glycosyltransferase</fullName>
    </submittedName>
</protein>
<dbReference type="PANTHER" id="PTHR34136">
    <property type="match status" value="1"/>
</dbReference>
<proteinExistence type="predicted"/>
<dbReference type="Pfam" id="PF03808">
    <property type="entry name" value="Glyco_tran_WecG"/>
    <property type="match status" value="1"/>
</dbReference>
<dbReference type="PANTHER" id="PTHR34136:SF1">
    <property type="entry name" value="UDP-N-ACETYL-D-MANNOSAMINURONIC ACID TRANSFERASE"/>
    <property type="match status" value="1"/>
</dbReference>
<dbReference type="NCBIfam" id="TIGR00696">
    <property type="entry name" value="wecG_tagA_cpsF"/>
    <property type="match status" value="1"/>
</dbReference>
<reference evidence="3" key="1">
    <citation type="submission" date="2019-11" db="EMBL/GenBank/DDBJ databases">
        <title>Description of new Acetobacter species.</title>
        <authorList>
            <person name="Cleenwerck I."/>
            <person name="Sombolestani A.S."/>
        </authorList>
    </citation>
    <scope>NUCLEOTIDE SEQUENCE</scope>
    <source>
        <strain evidence="3">LMG 1626</strain>
    </source>
</reference>
<dbReference type="GO" id="GO:0016758">
    <property type="term" value="F:hexosyltransferase activity"/>
    <property type="evidence" value="ECO:0007669"/>
    <property type="project" value="TreeGrafter"/>
</dbReference>
<comment type="caution">
    <text evidence="3">The sequence shown here is derived from an EMBL/GenBank/DDBJ whole genome shotgun (WGS) entry which is preliminary data.</text>
</comment>
<keyword evidence="4" id="KW-1185">Reference proteome</keyword>
<name>A0A967EHA6_9PROT</name>
<organism evidence="3 4">
    <name type="scientific">Acetobacter estunensis</name>
    <dbReference type="NCBI Taxonomy" id="104097"/>
    <lineage>
        <taxon>Bacteria</taxon>
        <taxon>Pseudomonadati</taxon>
        <taxon>Pseudomonadota</taxon>
        <taxon>Alphaproteobacteria</taxon>
        <taxon>Acetobacterales</taxon>
        <taxon>Acetobacteraceae</taxon>
        <taxon>Acetobacter</taxon>
    </lineage>
</organism>
<dbReference type="InterPro" id="IPR004629">
    <property type="entry name" value="WecG_TagA_CpsF"/>
</dbReference>
<dbReference type="CDD" id="cd06533">
    <property type="entry name" value="Glyco_transf_WecG_TagA"/>
    <property type="match status" value="1"/>
</dbReference>
<keyword evidence="1" id="KW-0328">Glycosyltransferase</keyword>
<dbReference type="AlphaFoldDB" id="A0A967EHA6"/>
<gene>
    <name evidence="3" type="ORF">GOB87_05140</name>
</gene>
<dbReference type="EMBL" id="WOTH01000007">
    <property type="protein sequence ID" value="NHO53347.1"/>
    <property type="molecule type" value="Genomic_DNA"/>
</dbReference>
<evidence type="ECO:0000256" key="1">
    <source>
        <dbReference type="ARBA" id="ARBA00022676"/>
    </source>
</evidence>
<accession>A0A967EHA6</accession>
<dbReference type="RefSeq" id="WP_166313491.1">
    <property type="nucleotide sequence ID" value="NZ_WOTH01000007.1"/>
</dbReference>